<dbReference type="PANTHER" id="PTHR24346:SF51">
    <property type="entry name" value="PAS DOMAIN-CONTAINING SERINE_THREONINE-PROTEIN KINASE"/>
    <property type="match status" value="1"/>
</dbReference>
<dbReference type="GO" id="GO:0005829">
    <property type="term" value="C:cytosol"/>
    <property type="evidence" value="ECO:0007669"/>
    <property type="project" value="TreeGrafter"/>
</dbReference>
<dbReference type="PROSITE" id="PS50011">
    <property type="entry name" value="PROTEIN_KINASE_DOM"/>
    <property type="match status" value="1"/>
</dbReference>
<dbReference type="SMART" id="SM00220">
    <property type="entry name" value="S_TKc"/>
    <property type="match status" value="1"/>
</dbReference>
<feature type="binding site" evidence="3">
    <location>
        <position position="386"/>
    </location>
    <ligand>
        <name>ATP</name>
        <dbReference type="ChEBI" id="CHEBI:30616"/>
    </ligand>
</feature>
<evidence type="ECO:0000256" key="1">
    <source>
        <dbReference type="ARBA" id="ARBA00022741"/>
    </source>
</evidence>
<proteinExistence type="predicted"/>
<dbReference type="AlphaFoldDB" id="A0A0J9XCU3"/>
<feature type="compositionally biased region" description="Low complexity" evidence="4">
    <location>
        <begin position="126"/>
        <end position="141"/>
    </location>
</feature>
<keyword evidence="7" id="KW-1185">Reference proteome</keyword>
<feature type="region of interest" description="Disordered" evidence="4">
    <location>
        <begin position="1"/>
        <end position="287"/>
    </location>
</feature>
<dbReference type="Pfam" id="PF00069">
    <property type="entry name" value="Pkinase"/>
    <property type="match status" value="1"/>
</dbReference>
<feature type="domain" description="Protein kinase" evidence="5">
    <location>
        <begin position="357"/>
        <end position="662"/>
    </location>
</feature>
<dbReference type="Gene3D" id="1.10.510.10">
    <property type="entry name" value="Transferase(Phosphotransferase) domain 1"/>
    <property type="match status" value="1"/>
</dbReference>
<evidence type="ECO:0000313" key="7">
    <source>
        <dbReference type="Proteomes" id="UP000242525"/>
    </source>
</evidence>
<dbReference type="InterPro" id="IPR017441">
    <property type="entry name" value="Protein_kinase_ATP_BS"/>
</dbReference>
<feature type="compositionally biased region" description="Low complexity" evidence="4">
    <location>
        <begin position="318"/>
        <end position="330"/>
    </location>
</feature>
<dbReference type="EMBL" id="CCBN010000010">
    <property type="protein sequence ID" value="CDO55168.1"/>
    <property type="molecule type" value="Genomic_DNA"/>
</dbReference>
<dbReference type="PROSITE" id="PS00108">
    <property type="entry name" value="PROTEIN_KINASE_ST"/>
    <property type="match status" value="1"/>
</dbReference>
<sequence>MSVYQQSSTAKSASGLPSPVSPNPPDATETQKYKKVAVNQSASSSSSTLSRLLDRPALAQRNSSPRPISSLATASSTASTEAENDDVTITQSGVAITTDDFQPPTDAFQSFNPYAPNSYSRDPMRSYESSISSRSSSGTESAIQFNAKKTTSSAFHFGTPSETESTGSNSPPFDSNASGYTSETSPPNASLTDLPPPSIPIPQAVNHDREYQNESSVSSHASIPKHRDSFPSSSTPKDIPGKEITKGHRSHSSMNLFRRHRGDSTSSSGSIPSSPSNNSSSRSSSMADLKRFFQKPWKNNVAHLQEFPITNNGNGKKPSSPSSSSPSSPSLRGIGKSLRSSNSGHNESKRSLAKTYGKLGKALGEGAGGNVRLVTRMKDNRVFAVKEFRQKQSYETARDYSKKVTAEYCIGLTLKHPNIVETVDIIYDSDKIYQVMEYCEYDLFAIVMSGKMSRAEVYCDFKQLMNGVKYMHESGLAHRDLKLDNCVINAEGIVKIIDFGSAVVFRYPETEKIHEAVGVVGSDPYLAPEVVTNLVYDPRPADIWSAAIVFCCMLMRKFPWKSPRQSDNSFKQFSAGMEKPASTTKSTTSTTSTSTAIGATSGVGGKITLPAAGPLSHQQAMAGPNRLLKSLPQEVHPLVLSMLVLDPEKRADIEECWADPWLSSVEFCTVDPASGKTIHAKGHTHTTVDFDDAHIATLEKKNKKKKEKEKLW</sequence>
<dbReference type="Proteomes" id="UP000242525">
    <property type="component" value="Unassembled WGS sequence"/>
</dbReference>
<feature type="compositionally biased region" description="Polar residues" evidence="4">
    <location>
        <begin position="107"/>
        <end position="120"/>
    </location>
</feature>
<feature type="compositionally biased region" description="Low complexity" evidence="4">
    <location>
        <begin position="264"/>
        <end position="285"/>
    </location>
</feature>
<evidence type="ECO:0000259" key="5">
    <source>
        <dbReference type="PROSITE" id="PS50011"/>
    </source>
</evidence>
<keyword evidence="2 3" id="KW-0067">ATP-binding</keyword>
<dbReference type="OrthoDB" id="6513151at2759"/>
<keyword evidence="6" id="KW-0808">Transferase</keyword>
<reference evidence="6" key="1">
    <citation type="submission" date="2014-03" db="EMBL/GenBank/DDBJ databases">
        <authorList>
            <person name="Casaregola S."/>
        </authorList>
    </citation>
    <scope>NUCLEOTIDE SEQUENCE [LARGE SCALE GENOMIC DNA]</scope>
    <source>
        <strain evidence="6">CLIB 918</strain>
    </source>
</reference>
<evidence type="ECO:0000256" key="3">
    <source>
        <dbReference type="PROSITE-ProRule" id="PRU10141"/>
    </source>
</evidence>
<feature type="region of interest" description="Disordered" evidence="4">
    <location>
        <begin position="308"/>
        <end position="351"/>
    </location>
</feature>
<keyword evidence="6" id="KW-0418">Kinase</keyword>
<organism evidence="6 7">
    <name type="scientific">Geotrichum candidum</name>
    <name type="common">Oospora lactis</name>
    <name type="synonym">Dipodascus geotrichum</name>
    <dbReference type="NCBI Taxonomy" id="1173061"/>
    <lineage>
        <taxon>Eukaryota</taxon>
        <taxon>Fungi</taxon>
        <taxon>Dikarya</taxon>
        <taxon>Ascomycota</taxon>
        <taxon>Saccharomycotina</taxon>
        <taxon>Dipodascomycetes</taxon>
        <taxon>Dipodascales</taxon>
        <taxon>Dipodascaceae</taxon>
        <taxon>Geotrichum</taxon>
    </lineage>
</organism>
<name>A0A0J9XCU3_GEOCN</name>
<comment type="caution">
    <text evidence="6">The sequence shown here is derived from an EMBL/GenBank/DDBJ whole genome shotgun (WGS) entry which is preliminary data.</text>
</comment>
<evidence type="ECO:0000313" key="6">
    <source>
        <dbReference type="EMBL" id="CDO55168.1"/>
    </source>
</evidence>
<dbReference type="GO" id="GO:0005634">
    <property type="term" value="C:nucleus"/>
    <property type="evidence" value="ECO:0007669"/>
    <property type="project" value="TreeGrafter"/>
</dbReference>
<dbReference type="GO" id="GO:0005524">
    <property type="term" value="F:ATP binding"/>
    <property type="evidence" value="ECO:0007669"/>
    <property type="project" value="UniProtKB-UniRule"/>
</dbReference>
<keyword evidence="1 3" id="KW-0547">Nucleotide-binding</keyword>
<feature type="compositionally biased region" description="Low complexity" evidence="4">
    <location>
        <begin position="69"/>
        <end position="80"/>
    </location>
</feature>
<feature type="compositionally biased region" description="Polar residues" evidence="4">
    <location>
        <begin position="1"/>
        <end position="12"/>
    </location>
</feature>
<evidence type="ECO:0000256" key="2">
    <source>
        <dbReference type="ARBA" id="ARBA00022840"/>
    </source>
</evidence>
<dbReference type="SUPFAM" id="SSF56112">
    <property type="entry name" value="Protein kinase-like (PK-like)"/>
    <property type="match status" value="1"/>
</dbReference>
<feature type="compositionally biased region" description="Low complexity" evidence="4">
    <location>
        <begin position="41"/>
        <end position="51"/>
    </location>
</feature>
<dbReference type="GO" id="GO:0045719">
    <property type="term" value="P:negative regulation of glycogen biosynthetic process"/>
    <property type="evidence" value="ECO:0007669"/>
    <property type="project" value="TreeGrafter"/>
</dbReference>
<dbReference type="PROSITE" id="PS00107">
    <property type="entry name" value="PROTEIN_KINASE_ATP"/>
    <property type="match status" value="1"/>
</dbReference>
<feature type="compositionally biased region" description="Basic residues" evidence="4">
    <location>
        <begin position="247"/>
        <end position="261"/>
    </location>
</feature>
<protein>
    <submittedName>
        <fullName evidence="6">Similar to Saccharomyces cerevisiae YNL183C NPR1 Protein kinase that stabilizes several plasma membrane amino acid transporters by antagonizing their ubiquitin-mediated degradation</fullName>
    </submittedName>
</protein>
<feature type="region of interest" description="Disordered" evidence="4">
    <location>
        <begin position="573"/>
        <end position="597"/>
    </location>
</feature>
<dbReference type="InterPro" id="IPR008271">
    <property type="entry name" value="Ser/Thr_kinase_AS"/>
</dbReference>
<feature type="compositionally biased region" description="Polar residues" evidence="4">
    <location>
        <begin position="142"/>
        <end position="191"/>
    </location>
</feature>
<dbReference type="STRING" id="1173061.A0A0J9XCU3"/>
<dbReference type="InterPro" id="IPR011009">
    <property type="entry name" value="Kinase-like_dom_sf"/>
</dbReference>
<dbReference type="Gene3D" id="3.30.200.20">
    <property type="entry name" value="Phosphorylase Kinase, domain 1"/>
    <property type="match status" value="1"/>
</dbReference>
<evidence type="ECO:0000256" key="4">
    <source>
        <dbReference type="SAM" id="MobiDB-lite"/>
    </source>
</evidence>
<dbReference type="PANTHER" id="PTHR24346">
    <property type="entry name" value="MAP/MICROTUBULE AFFINITY-REGULATING KINASE"/>
    <property type="match status" value="1"/>
</dbReference>
<accession>A0A0J9XCU3</accession>
<gene>
    <name evidence="6" type="ORF">BN980_GECA10s00934g</name>
</gene>
<dbReference type="InterPro" id="IPR000719">
    <property type="entry name" value="Prot_kinase_dom"/>
</dbReference>
<dbReference type="GO" id="GO:0035556">
    <property type="term" value="P:intracellular signal transduction"/>
    <property type="evidence" value="ECO:0007669"/>
    <property type="project" value="TreeGrafter"/>
</dbReference>
<dbReference type="GO" id="GO:0004674">
    <property type="term" value="F:protein serine/threonine kinase activity"/>
    <property type="evidence" value="ECO:0007669"/>
    <property type="project" value="TreeGrafter"/>
</dbReference>
<feature type="compositionally biased region" description="Low complexity" evidence="4">
    <location>
        <begin position="581"/>
        <end position="597"/>
    </location>
</feature>